<keyword evidence="3" id="KW-1185">Reference proteome</keyword>
<dbReference type="InParanoid" id="A0A0C3EG46"/>
<name>A0A0C3EG46_PILCF</name>
<organism evidence="2 3">
    <name type="scientific">Piloderma croceum (strain F 1598)</name>
    <dbReference type="NCBI Taxonomy" id="765440"/>
    <lineage>
        <taxon>Eukaryota</taxon>
        <taxon>Fungi</taxon>
        <taxon>Dikarya</taxon>
        <taxon>Basidiomycota</taxon>
        <taxon>Agaricomycotina</taxon>
        <taxon>Agaricomycetes</taxon>
        <taxon>Agaricomycetidae</taxon>
        <taxon>Atheliales</taxon>
        <taxon>Atheliaceae</taxon>
        <taxon>Piloderma</taxon>
    </lineage>
</organism>
<keyword evidence="1" id="KW-0472">Membrane</keyword>
<keyword evidence="1" id="KW-1133">Transmembrane helix</keyword>
<sequence length="418" mass="46880">MARGCMKCGFTTPLFTAARLLINSLSENGNGHGPEQDVVALALDIMFNYEPCFVDRCGYQTLRLHASRDPIPRRTSFLRAAGTLAILHLILFGVGGRPVSPFLHLFLLGGRDAFQLDMTFLSTTLSGEPLRAIQDWLLLSPSDPLWPEPPHRSPMYNRFINSGMDPTTISSERLEVEHIGLGRSLLFYMTMGDLDISGHPDTRALLEGFNLALKNDDLPTTFHVLDWFHTVSDARKFVSWVCSPQVKSVDDIIAHIRMREAPHQAPHPDNKEIMDLFHQHVVAYLRGVGHPDDQYVRDVVGANVFDTGKGDPLLRVNALLKTARASDILPTSPVWYIDFFISHEWDSDLYPIELQNGDIEWGPEQPITFRSCFSAANVTNNTHLQMLLTVDEPTSTGDTIFGRWLHLQVFASQGFNCA</sequence>
<dbReference type="Proteomes" id="UP000054166">
    <property type="component" value="Unassembled WGS sequence"/>
</dbReference>
<reference evidence="2 3" key="1">
    <citation type="submission" date="2014-04" db="EMBL/GenBank/DDBJ databases">
        <authorList>
            <consortium name="DOE Joint Genome Institute"/>
            <person name="Kuo A."/>
            <person name="Tarkka M."/>
            <person name="Buscot F."/>
            <person name="Kohler A."/>
            <person name="Nagy L.G."/>
            <person name="Floudas D."/>
            <person name="Copeland A."/>
            <person name="Barry K.W."/>
            <person name="Cichocki N."/>
            <person name="Veneault-Fourrey C."/>
            <person name="LaButti K."/>
            <person name="Lindquist E.A."/>
            <person name="Lipzen A."/>
            <person name="Lundell T."/>
            <person name="Morin E."/>
            <person name="Murat C."/>
            <person name="Sun H."/>
            <person name="Tunlid A."/>
            <person name="Henrissat B."/>
            <person name="Grigoriev I.V."/>
            <person name="Hibbett D.S."/>
            <person name="Martin F."/>
            <person name="Nordberg H.P."/>
            <person name="Cantor M.N."/>
            <person name="Hua S.X."/>
        </authorList>
    </citation>
    <scope>NUCLEOTIDE SEQUENCE [LARGE SCALE GENOMIC DNA]</scope>
    <source>
        <strain evidence="2 3">F 1598</strain>
    </source>
</reference>
<keyword evidence="1" id="KW-0812">Transmembrane</keyword>
<feature type="transmembrane region" description="Helical" evidence="1">
    <location>
        <begin position="77"/>
        <end position="96"/>
    </location>
</feature>
<dbReference type="AlphaFoldDB" id="A0A0C3EG46"/>
<gene>
    <name evidence="2" type="ORF">PILCRDRAFT_752145</name>
</gene>
<evidence type="ECO:0000313" key="3">
    <source>
        <dbReference type="Proteomes" id="UP000054166"/>
    </source>
</evidence>
<evidence type="ECO:0000313" key="2">
    <source>
        <dbReference type="EMBL" id="KIM71590.1"/>
    </source>
</evidence>
<proteinExistence type="predicted"/>
<protein>
    <submittedName>
        <fullName evidence="2">Uncharacterized protein</fullName>
    </submittedName>
</protein>
<dbReference type="OrthoDB" id="2923197at2759"/>
<dbReference type="EMBL" id="KN833264">
    <property type="protein sequence ID" value="KIM71590.1"/>
    <property type="molecule type" value="Genomic_DNA"/>
</dbReference>
<evidence type="ECO:0000256" key="1">
    <source>
        <dbReference type="SAM" id="Phobius"/>
    </source>
</evidence>
<accession>A0A0C3EG46</accession>
<dbReference type="HOGENOM" id="CLU_657406_0_0_1"/>
<reference evidence="3" key="2">
    <citation type="submission" date="2015-01" db="EMBL/GenBank/DDBJ databases">
        <title>Evolutionary Origins and Diversification of the Mycorrhizal Mutualists.</title>
        <authorList>
            <consortium name="DOE Joint Genome Institute"/>
            <consortium name="Mycorrhizal Genomics Consortium"/>
            <person name="Kohler A."/>
            <person name="Kuo A."/>
            <person name="Nagy L.G."/>
            <person name="Floudas D."/>
            <person name="Copeland A."/>
            <person name="Barry K.W."/>
            <person name="Cichocki N."/>
            <person name="Veneault-Fourrey C."/>
            <person name="LaButti K."/>
            <person name="Lindquist E.A."/>
            <person name="Lipzen A."/>
            <person name="Lundell T."/>
            <person name="Morin E."/>
            <person name="Murat C."/>
            <person name="Riley R."/>
            <person name="Ohm R."/>
            <person name="Sun H."/>
            <person name="Tunlid A."/>
            <person name="Henrissat B."/>
            <person name="Grigoriev I.V."/>
            <person name="Hibbett D.S."/>
            <person name="Martin F."/>
        </authorList>
    </citation>
    <scope>NUCLEOTIDE SEQUENCE [LARGE SCALE GENOMIC DNA]</scope>
    <source>
        <strain evidence="3">F 1598</strain>
    </source>
</reference>